<proteinExistence type="inferred from homology"/>
<dbReference type="STRING" id="1555241.A0A4P9XES1"/>
<protein>
    <recommendedName>
        <fullName evidence="4">ASTRA-associated protein 1</fullName>
    </recommendedName>
</protein>
<evidence type="ECO:0000256" key="1">
    <source>
        <dbReference type="ARBA" id="ARBA00022574"/>
    </source>
</evidence>
<dbReference type="PANTHER" id="PTHR19854:SF1">
    <property type="entry name" value="GUANINE NUCLEOTIDE-BINDING PROTEIN SUBUNIT BETA-LIKE PROTEIN 1"/>
    <property type="match status" value="1"/>
</dbReference>
<reference evidence="7" key="1">
    <citation type="journal article" date="2018" name="Nat. Microbiol.">
        <title>Leveraging single-cell genomics to expand the fungal tree of life.</title>
        <authorList>
            <person name="Ahrendt S.R."/>
            <person name="Quandt C.A."/>
            <person name="Ciobanu D."/>
            <person name="Clum A."/>
            <person name="Salamov A."/>
            <person name="Andreopoulos B."/>
            <person name="Cheng J.F."/>
            <person name="Woyke T."/>
            <person name="Pelin A."/>
            <person name="Henrissat B."/>
            <person name="Reynolds N.K."/>
            <person name="Benny G.L."/>
            <person name="Smith M.E."/>
            <person name="James T.Y."/>
            <person name="Grigoriev I.V."/>
        </authorList>
    </citation>
    <scope>NUCLEOTIDE SEQUENCE [LARGE SCALE GENOMIC DNA]</scope>
    <source>
        <strain evidence="7">ATCC 52028</strain>
    </source>
</reference>
<dbReference type="AlphaFoldDB" id="A0A4P9XES1"/>
<dbReference type="InterPro" id="IPR001680">
    <property type="entry name" value="WD40_rpt"/>
</dbReference>
<keyword evidence="7" id="KW-1185">Reference proteome</keyword>
<dbReference type="SUPFAM" id="SSF50978">
    <property type="entry name" value="WD40 repeat-like"/>
    <property type="match status" value="1"/>
</dbReference>
<evidence type="ECO:0000313" key="6">
    <source>
        <dbReference type="EMBL" id="RKP04057.1"/>
    </source>
</evidence>
<evidence type="ECO:0000256" key="3">
    <source>
        <dbReference type="ARBA" id="ARBA00037931"/>
    </source>
</evidence>
<dbReference type="InterPro" id="IPR015943">
    <property type="entry name" value="WD40/YVTN_repeat-like_dom_sf"/>
</dbReference>
<dbReference type="Gene3D" id="2.130.10.10">
    <property type="entry name" value="YVTN repeat-like/Quinoprotein amine dehydrogenase"/>
    <property type="match status" value="2"/>
</dbReference>
<feature type="compositionally biased region" description="Pro residues" evidence="5">
    <location>
        <begin position="34"/>
        <end position="58"/>
    </location>
</feature>
<dbReference type="OrthoDB" id="7668193at2759"/>
<dbReference type="EMBL" id="ML014114">
    <property type="protein sequence ID" value="RKP04057.1"/>
    <property type="molecule type" value="Genomic_DNA"/>
</dbReference>
<organism evidence="6 7">
    <name type="scientific">Caulochytrium protostelioides</name>
    <dbReference type="NCBI Taxonomy" id="1555241"/>
    <lineage>
        <taxon>Eukaryota</taxon>
        <taxon>Fungi</taxon>
        <taxon>Fungi incertae sedis</taxon>
        <taxon>Chytridiomycota</taxon>
        <taxon>Chytridiomycota incertae sedis</taxon>
        <taxon>Chytridiomycetes</taxon>
        <taxon>Caulochytriales</taxon>
        <taxon>Caulochytriaceae</taxon>
        <taxon>Caulochytrium</taxon>
    </lineage>
</organism>
<gene>
    <name evidence="6" type="ORF">CXG81DRAFT_23315</name>
</gene>
<keyword evidence="1" id="KW-0853">WD repeat</keyword>
<accession>A0A4P9XES1</accession>
<evidence type="ECO:0000256" key="4">
    <source>
        <dbReference type="ARBA" id="ARBA00040563"/>
    </source>
</evidence>
<dbReference type="Proteomes" id="UP000274922">
    <property type="component" value="Unassembled WGS sequence"/>
</dbReference>
<comment type="similarity">
    <text evidence="3">Belongs to the WD repeat ASA1 family.</text>
</comment>
<dbReference type="InterPro" id="IPR036322">
    <property type="entry name" value="WD40_repeat_dom_sf"/>
</dbReference>
<name>A0A4P9XES1_9FUNG</name>
<dbReference type="PANTHER" id="PTHR19854">
    <property type="entry name" value="TRANSDUCIN BETA-LIKE 3"/>
    <property type="match status" value="1"/>
</dbReference>
<evidence type="ECO:0000313" key="7">
    <source>
        <dbReference type="Proteomes" id="UP000274922"/>
    </source>
</evidence>
<feature type="region of interest" description="Disordered" evidence="5">
    <location>
        <begin position="32"/>
        <end position="58"/>
    </location>
</feature>
<keyword evidence="2" id="KW-0677">Repeat</keyword>
<evidence type="ECO:0000256" key="5">
    <source>
        <dbReference type="SAM" id="MobiDB-lite"/>
    </source>
</evidence>
<evidence type="ECO:0000256" key="2">
    <source>
        <dbReference type="ARBA" id="ARBA00022737"/>
    </source>
</evidence>
<dbReference type="Pfam" id="PF00400">
    <property type="entry name" value="WD40"/>
    <property type="match status" value="2"/>
</dbReference>
<sequence>MSVPSTAAAPVPPPTPLFTLRGTQASVTCLAFLSPPPPPATPAPASPASPPSPPPPPTRWLAAGDARGRVQVWDVQTCRVVQSWPAHEQAVLALIALPGGAFASQGRDHAIHRWALADGRRRYDEQPVESLLTSSLTFCRMAAAVVPPSRPPRGPPRAGGRHVAEHVYLAYPNVQEENRVDVADWGRRRRVVRTRVGPDPEASMAAAAAAATGRSERREGALLSMALIVSPLTASAETAPPVGHDHEAAPPPTDARLLLLCGYESGAVAGWRVSDGTCVFRHVLGPDPITALLPRPAPPPTSPPSLKLEIGTASDLLYHVALVDVATSDGEPPALVGPMRVAHVRASERWGAPGTAQLASRPPGRLLVAAGWDGRLRLWKTARYQLLGVLPGHTAHVNDVVFWSDPSFPTDSAVDGAVAATTATLPGTTPVRSRIPWDSSLMASASQDMTIRLWSIYPTTTAPR</sequence>
<dbReference type="SMART" id="SM00320">
    <property type="entry name" value="WD40"/>
    <property type="match status" value="4"/>
</dbReference>